<evidence type="ECO:0000313" key="1">
    <source>
        <dbReference type="EMBL" id="NYG02999.1"/>
    </source>
</evidence>
<dbReference type="Proteomes" id="UP000549695">
    <property type="component" value="Unassembled WGS sequence"/>
</dbReference>
<dbReference type="AlphaFoldDB" id="A0A852W2S8"/>
<dbReference type="EMBL" id="JACCCZ010000001">
    <property type="protein sequence ID" value="NYG02999.1"/>
    <property type="molecule type" value="Genomic_DNA"/>
</dbReference>
<organism evidence="1 2">
    <name type="scientific">Pseudonocardia alni</name>
    <name type="common">Amycolata alni</name>
    <dbReference type="NCBI Taxonomy" id="33907"/>
    <lineage>
        <taxon>Bacteria</taxon>
        <taxon>Bacillati</taxon>
        <taxon>Actinomycetota</taxon>
        <taxon>Actinomycetes</taxon>
        <taxon>Pseudonocardiales</taxon>
        <taxon>Pseudonocardiaceae</taxon>
        <taxon>Pseudonocardia</taxon>
    </lineage>
</organism>
<gene>
    <name evidence="1" type="ORF">HDA37_003284</name>
</gene>
<comment type="caution">
    <text evidence="1">The sequence shown here is derived from an EMBL/GenBank/DDBJ whole genome shotgun (WGS) entry which is preliminary data.</text>
</comment>
<dbReference type="GeneID" id="98053012"/>
<dbReference type="RefSeq" id="WP_073576011.1">
    <property type="nucleotide sequence ID" value="NZ_BAAAJZ010000003.1"/>
</dbReference>
<name>A0A852W2S8_PSEA5</name>
<reference evidence="1 2" key="1">
    <citation type="submission" date="2020-07" db="EMBL/GenBank/DDBJ databases">
        <title>Sequencing the genomes of 1000 actinobacteria strains.</title>
        <authorList>
            <person name="Klenk H.-P."/>
        </authorList>
    </citation>
    <scope>NUCLEOTIDE SEQUENCE [LARGE SCALE GENOMIC DNA]</scope>
    <source>
        <strain evidence="1 2">DSM 44749</strain>
    </source>
</reference>
<evidence type="ECO:0000313" key="2">
    <source>
        <dbReference type="Proteomes" id="UP000549695"/>
    </source>
</evidence>
<keyword evidence="2" id="KW-1185">Reference proteome</keyword>
<proteinExistence type="predicted"/>
<sequence length="59" mass="6435">MSAPPARIGARISPDGTSVAYLAPWRDRLNVIVRDLDGGWPSWSLVPCRNALHGYSDSL</sequence>
<accession>A0A852W2S8</accession>
<protein>
    <submittedName>
        <fullName evidence="1">Uncharacterized protein</fullName>
    </submittedName>
</protein>